<dbReference type="Gene3D" id="1.20.1730.10">
    <property type="entry name" value="Sodium/glucose cotransporter"/>
    <property type="match status" value="1"/>
</dbReference>
<evidence type="ECO:0000313" key="13">
    <source>
        <dbReference type="Proteomes" id="UP000292052"/>
    </source>
</evidence>
<dbReference type="PANTHER" id="PTHR42985:SF21">
    <property type="entry name" value="SODIUM-DEPENDENT MULTIVITAMIN TRANSPORTER-LIKE PROTEIN"/>
    <property type="match status" value="1"/>
</dbReference>
<evidence type="ECO:0000256" key="11">
    <source>
        <dbReference type="SAM" id="Phobius"/>
    </source>
</evidence>
<dbReference type="OrthoDB" id="6132759at2759"/>
<dbReference type="GO" id="GO:0015293">
    <property type="term" value="F:symporter activity"/>
    <property type="evidence" value="ECO:0007669"/>
    <property type="project" value="TreeGrafter"/>
</dbReference>
<dbReference type="GO" id="GO:0006814">
    <property type="term" value="P:sodium ion transport"/>
    <property type="evidence" value="ECO:0007669"/>
    <property type="project" value="UniProtKB-KW"/>
</dbReference>
<name>A0A482VA91_ASBVE</name>
<accession>A0A482VA91</accession>
<dbReference type="GO" id="GO:0005886">
    <property type="term" value="C:plasma membrane"/>
    <property type="evidence" value="ECO:0007669"/>
    <property type="project" value="UniProtKB-SubCell"/>
</dbReference>
<feature type="transmembrane region" description="Helical" evidence="11">
    <location>
        <begin position="6"/>
        <end position="26"/>
    </location>
</feature>
<reference evidence="12 13" key="1">
    <citation type="submission" date="2017-03" db="EMBL/GenBank/DDBJ databases">
        <title>Genome of the blue death feigning beetle - Asbolus verrucosus.</title>
        <authorList>
            <person name="Rider S.D."/>
        </authorList>
    </citation>
    <scope>NUCLEOTIDE SEQUENCE [LARGE SCALE GENOMIC DNA]</scope>
    <source>
        <strain evidence="12">Butters</strain>
        <tissue evidence="12">Head and leg muscle</tissue>
    </source>
</reference>
<keyword evidence="7" id="KW-0915">Sodium</keyword>
<dbReference type="PANTHER" id="PTHR42985">
    <property type="entry name" value="SODIUM-COUPLED MONOCARBOXYLATE TRANSPORTER"/>
    <property type="match status" value="1"/>
</dbReference>
<comment type="caution">
    <text evidence="12">The sequence shown here is derived from an EMBL/GenBank/DDBJ whole genome shotgun (WGS) entry which is preliminary data.</text>
</comment>
<dbReference type="InterPro" id="IPR051163">
    <property type="entry name" value="Sodium:Solute_Symporter_SSF"/>
</dbReference>
<keyword evidence="5 11" id="KW-0812">Transmembrane</keyword>
<keyword evidence="4" id="KW-1003">Cell membrane</keyword>
<dbReference type="InterPro" id="IPR038377">
    <property type="entry name" value="Na/Glc_symporter_sf"/>
</dbReference>
<evidence type="ECO:0000256" key="5">
    <source>
        <dbReference type="ARBA" id="ARBA00022692"/>
    </source>
</evidence>
<evidence type="ECO:0000256" key="1">
    <source>
        <dbReference type="ARBA" id="ARBA00004651"/>
    </source>
</evidence>
<keyword evidence="10" id="KW-0739">Sodium transport</keyword>
<dbReference type="AlphaFoldDB" id="A0A482VA91"/>
<sequence length="90" mass="9723">MILYSVGVIMFTIIGILTGLTIYVIYADCDLLTTKIIETNDQLVPYYVMDVAKNIPGLAGLFTAGLFSAALSSLSAILNCMTGAIYEDFK</sequence>
<proteinExistence type="inferred from homology"/>
<evidence type="ECO:0000256" key="8">
    <source>
        <dbReference type="ARBA" id="ARBA00023065"/>
    </source>
</evidence>
<comment type="subcellular location">
    <subcellularLocation>
        <location evidence="1">Cell membrane</location>
        <topology evidence="1">Multi-pass membrane protein</topology>
    </subcellularLocation>
</comment>
<evidence type="ECO:0000256" key="7">
    <source>
        <dbReference type="ARBA" id="ARBA00023053"/>
    </source>
</evidence>
<protein>
    <recommendedName>
        <fullName evidence="14">SSF domain containing protein</fullName>
    </recommendedName>
</protein>
<evidence type="ECO:0000256" key="9">
    <source>
        <dbReference type="ARBA" id="ARBA00023136"/>
    </source>
</evidence>
<keyword evidence="8" id="KW-0406">Ion transport</keyword>
<keyword evidence="9 11" id="KW-0472">Membrane</keyword>
<keyword evidence="6 11" id="KW-1133">Transmembrane helix</keyword>
<evidence type="ECO:0000256" key="4">
    <source>
        <dbReference type="ARBA" id="ARBA00022475"/>
    </source>
</evidence>
<dbReference type="EMBL" id="QDEB01123540">
    <property type="protein sequence ID" value="RZB39989.1"/>
    <property type="molecule type" value="Genomic_DNA"/>
</dbReference>
<evidence type="ECO:0000256" key="6">
    <source>
        <dbReference type="ARBA" id="ARBA00022989"/>
    </source>
</evidence>
<evidence type="ECO:0000256" key="2">
    <source>
        <dbReference type="ARBA" id="ARBA00006434"/>
    </source>
</evidence>
<evidence type="ECO:0000313" key="12">
    <source>
        <dbReference type="EMBL" id="RZB39989.1"/>
    </source>
</evidence>
<feature type="transmembrane region" description="Helical" evidence="11">
    <location>
        <begin position="58"/>
        <end position="86"/>
    </location>
</feature>
<evidence type="ECO:0000256" key="10">
    <source>
        <dbReference type="ARBA" id="ARBA00023201"/>
    </source>
</evidence>
<gene>
    <name evidence="12" type="ORF">BDFB_009426</name>
</gene>
<dbReference type="InterPro" id="IPR001734">
    <property type="entry name" value="Na/solute_symporter"/>
</dbReference>
<keyword evidence="3" id="KW-0813">Transport</keyword>
<comment type="similarity">
    <text evidence="2">Belongs to the sodium:solute symporter (SSF) (TC 2.A.21) family.</text>
</comment>
<dbReference type="Proteomes" id="UP000292052">
    <property type="component" value="Unassembled WGS sequence"/>
</dbReference>
<organism evidence="12 13">
    <name type="scientific">Asbolus verrucosus</name>
    <name type="common">Desert ironclad beetle</name>
    <dbReference type="NCBI Taxonomy" id="1661398"/>
    <lineage>
        <taxon>Eukaryota</taxon>
        <taxon>Metazoa</taxon>
        <taxon>Ecdysozoa</taxon>
        <taxon>Arthropoda</taxon>
        <taxon>Hexapoda</taxon>
        <taxon>Insecta</taxon>
        <taxon>Pterygota</taxon>
        <taxon>Neoptera</taxon>
        <taxon>Endopterygota</taxon>
        <taxon>Coleoptera</taxon>
        <taxon>Polyphaga</taxon>
        <taxon>Cucujiformia</taxon>
        <taxon>Tenebrionidae</taxon>
        <taxon>Pimeliinae</taxon>
        <taxon>Asbolus</taxon>
    </lineage>
</organism>
<dbReference type="PROSITE" id="PS50283">
    <property type="entry name" value="NA_SOLUT_SYMP_3"/>
    <property type="match status" value="1"/>
</dbReference>
<keyword evidence="13" id="KW-1185">Reference proteome</keyword>
<evidence type="ECO:0000256" key="3">
    <source>
        <dbReference type="ARBA" id="ARBA00022448"/>
    </source>
</evidence>
<evidence type="ECO:0008006" key="14">
    <source>
        <dbReference type="Google" id="ProtNLM"/>
    </source>
</evidence>
<dbReference type="STRING" id="1661398.A0A482VA91"/>